<evidence type="ECO:0000259" key="2">
    <source>
        <dbReference type="PROSITE" id="PS50113"/>
    </source>
</evidence>
<protein>
    <recommendedName>
        <fullName evidence="7">Diguanylate cyclase</fullName>
    </recommendedName>
</protein>
<evidence type="ECO:0000259" key="3">
    <source>
        <dbReference type="PROSITE" id="PS50883"/>
    </source>
</evidence>
<dbReference type="InterPro" id="IPR043128">
    <property type="entry name" value="Rev_trsase/Diguanyl_cyclase"/>
</dbReference>
<dbReference type="NCBIfam" id="TIGR00254">
    <property type="entry name" value="GGDEF"/>
    <property type="match status" value="1"/>
</dbReference>
<feature type="domain" description="EAL" evidence="3">
    <location>
        <begin position="364"/>
        <end position="619"/>
    </location>
</feature>
<dbReference type="InterPro" id="IPR001610">
    <property type="entry name" value="PAC"/>
</dbReference>
<dbReference type="SUPFAM" id="SSF55785">
    <property type="entry name" value="PYP-like sensor domain (PAS domain)"/>
    <property type="match status" value="1"/>
</dbReference>
<dbReference type="PANTHER" id="PTHR44757:SF2">
    <property type="entry name" value="BIOFILM ARCHITECTURE MAINTENANCE PROTEIN MBAA"/>
    <property type="match status" value="1"/>
</dbReference>
<comment type="caution">
    <text evidence="5">The sequence shown here is derived from an EMBL/GenBank/DDBJ whole genome shotgun (WGS) entry which is preliminary data.</text>
</comment>
<dbReference type="Gene3D" id="3.20.20.450">
    <property type="entry name" value="EAL domain"/>
    <property type="match status" value="1"/>
</dbReference>
<dbReference type="InterPro" id="IPR029787">
    <property type="entry name" value="Nucleotide_cyclase"/>
</dbReference>
<dbReference type="Pfam" id="PF00563">
    <property type="entry name" value="EAL"/>
    <property type="match status" value="1"/>
</dbReference>
<dbReference type="SMART" id="SM00091">
    <property type="entry name" value="PAS"/>
    <property type="match status" value="1"/>
</dbReference>
<dbReference type="SUPFAM" id="SSF141868">
    <property type="entry name" value="EAL domain-like"/>
    <property type="match status" value="1"/>
</dbReference>
<evidence type="ECO:0000313" key="5">
    <source>
        <dbReference type="EMBL" id="KEO84285.1"/>
    </source>
</evidence>
<feature type="domain" description="PAC" evidence="2">
    <location>
        <begin position="140"/>
        <end position="192"/>
    </location>
</feature>
<evidence type="ECO:0000259" key="4">
    <source>
        <dbReference type="PROSITE" id="PS50887"/>
    </source>
</evidence>
<feature type="domain" description="PAS" evidence="1">
    <location>
        <begin position="84"/>
        <end position="132"/>
    </location>
</feature>
<dbReference type="PROSITE" id="PS50113">
    <property type="entry name" value="PAC"/>
    <property type="match status" value="1"/>
</dbReference>
<reference evidence="5 6" key="1">
    <citation type="journal article" date="2013" name="Int. J. Syst. Evol. Microbiol.">
        <title>Tumebacillus flagellatus sp. nov., an alpha-amylase/pullulanase-producing bacterium isolated from cassava wastewater.</title>
        <authorList>
            <person name="Wang Q."/>
            <person name="Xie N."/>
            <person name="Qin Y."/>
            <person name="Shen N."/>
            <person name="Zhu J."/>
            <person name="Mi H."/>
            <person name="Huang R."/>
        </authorList>
    </citation>
    <scope>NUCLEOTIDE SEQUENCE [LARGE SCALE GENOMIC DNA]</scope>
    <source>
        <strain evidence="5 6">GST4</strain>
    </source>
</reference>
<dbReference type="InterPro" id="IPR000160">
    <property type="entry name" value="GGDEF_dom"/>
</dbReference>
<dbReference type="Pfam" id="PF13426">
    <property type="entry name" value="PAS_9"/>
    <property type="match status" value="1"/>
</dbReference>
<dbReference type="Pfam" id="PF00990">
    <property type="entry name" value="GGDEF"/>
    <property type="match status" value="1"/>
</dbReference>
<dbReference type="NCBIfam" id="TIGR00229">
    <property type="entry name" value="sensory_box"/>
    <property type="match status" value="1"/>
</dbReference>
<dbReference type="EMBL" id="JMIR01000005">
    <property type="protein sequence ID" value="KEO84285.1"/>
    <property type="molecule type" value="Genomic_DNA"/>
</dbReference>
<dbReference type="SUPFAM" id="SSF55781">
    <property type="entry name" value="GAF domain-like"/>
    <property type="match status" value="1"/>
</dbReference>
<dbReference type="InterPro" id="IPR003018">
    <property type="entry name" value="GAF"/>
</dbReference>
<dbReference type="Proteomes" id="UP000027931">
    <property type="component" value="Unassembled WGS sequence"/>
</dbReference>
<dbReference type="PROSITE" id="PS50887">
    <property type="entry name" value="GGDEF"/>
    <property type="match status" value="1"/>
</dbReference>
<dbReference type="PANTHER" id="PTHR44757">
    <property type="entry name" value="DIGUANYLATE CYCLASE DGCP"/>
    <property type="match status" value="1"/>
</dbReference>
<dbReference type="FunFam" id="3.20.20.450:FF:000001">
    <property type="entry name" value="Cyclic di-GMP phosphodiesterase yahA"/>
    <property type="match status" value="1"/>
</dbReference>
<feature type="domain" description="GGDEF" evidence="4">
    <location>
        <begin position="224"/>
        <end position="357"/>
    </location>
</feature>
<dbReference type="InterPro" id="IPR000700">
    <property type="entry name" value="PAS-assoc_C"/>
</dbReference>
<dbReference type="CDD" id="cd00130">
    <property type="entry name" value="PAS"/>
    <property type="match status" value="1"/>
</dbReference>
<organism evidence="5 6">
    <name type="scientific">Tumebacillus flagellatus</name>
    <dbReference type="NCBI Taxonomy" id="1157490"/>
    <lineage>
        <taxon>Bacteria</taxon>
        <taxon>Bacillati</taxon>
        <taxon>Bacillota</taxon>
        <taxon>Bacilli</taxon>
        <taxon>Bacillales</taxon>
        <taxon>Alicyclobacillaceae</taxon>
        <taxon>Tumebacillus</taxon>
    </lineage>
</organism>
<name>A0A074LUK5_9BACL</name>
<dbReference type="PROSITE" id="PS50883">
    <property type="entry name" value="EAL"/>
    <property type="match status" value="1"/>
</dbReference>
<evidence type="ECO:0008006" key="7">
    <source>
        <dbReference type="Google" id="ProtNLM"/>
    </source>
</evidence>
<dbReference type="Pfam" id="PF01590">
    <property type="entry name" value="GAF"/>
    <property type="match status" value="1"/>
</dbReference>
<dbReference type="CDD" id="cd01948">
    <property type="entry name" value="EAL"/>
    <property type="match status" value="1"/>
</dbReference>
<proteinExistence type="predicted"/>
<dbReference type="SMART" id="SM00052">
    <property type="entry name" value="EAL"/>
    <property type="match status" value="1"/>
</dbReference>
<dbReference type="CDD" id="cd01949">
    <property type="entry name" value="GGDEF"/>
    <property type="match status" value="1"/>
</dbReference>
<dbReference type="eggNOG" id="COG5001">
    <property type="taxonomic scope" value="Bacteria"/>
</dbReference>
<dbReference type="AlphaFoldDB" id="A0A074LUK5"/>
<dbReference type="PROSITE" id="PS50112">
    <property type="entry name" value="PAS"/>
    <property type="match status" value="1"/>
</dbReference>
<dbReference type="SMART" id="SM00086">
    <property type="entry name" value="PAC"/>
    <property type="match status" value="1"/>
</dbReference>
<dbReference type="InterPro" id="IPR035919">
    <property type="entry name" value="EAL_sf"/>
</dbReference>
<dbReference type="STRING" id="1157490.EL26_05830"/>
<gene>
    <name evidence="5" type="ORF">EL26_05830</name>
</gene>
<dbReference type="SUPFAM" id="SSF55073">
    <property type="entry name" value="Nucleotide cyclase"/>
    <property type="match status" value="1"/>
</dbReference>
<dbReference type="InterPro" id="IPR029016">
    <property type="entry name" value="GAF-like_dom_sf"/>
</dbReference>
<dbReference type="InterPro" id="IPR052155">
    <property type="entry name" value="Biofilm_reg_signaling"/>
</dbReference>
<evidence type="ECO:0000313" key="6">
    <source>
        <dbReference type="Proteomes" id="UP000027931"/>
    </source>
</evidence>
<accession>A0A074LUK5</accession>
<dbReference type="Gene3D" id="3.30.450.20">
    <property type="entry name" value="PAS domain"/>
    <property type="match status" value="1"/>
</dbReference>
<sequence length="623" mass="70033">MDDTATHPVAQLYDTKSLGQVGSYLGVPIVLGDGTMFGTLCAIDPEPHAFTERELGAMKHLAQFLGHALELQKLASRFRLQSAALESTANAVAITDRDGRIQWVNPAFTRMTGFTLEEAVQQNIAEIAEHIQLLMEEQYWESESASHRKDGSLYYQETKITPVHDETGEITHFIAVRQDVTARKQAEAKLHDLAHFDPLTRLPNRVQFRKRLTAEIEKAQWNSQTLALLFLDLDRFKTINDTLGHTVGDQLLKAVAERLRFCVRPQDIVSRITGDGFTVILPDVSGAAEVETIAARVVEGIAEPYTVDGYDLFISTSVGVTIYPEHGGDAETLLRLADTAMDFAKESGRNNYRFYTESMSTDSKLEMETALRRAVEREELSLHYQPKVDLETGEINGMEALLRWYNPTFGFVPPDQFIPLAEEIGLIGKLGEWVMRTACAQNRSWQDLGLPPLRVAVNLSVGQFQYTNLVETVRSVLRETGLDGQWLELEVTESLIIQDTELIIDTLLSLKELGIEISIDDFGTGYSSLRYLQRLPVDSLKIDRSFIKDLGSPRKDDSAIPRAIILMAHSLGLKVIAEGVETEEQLRFLRHEKCDSMQGYLFSRPVPAKQFEEALREGKRLEM</sequence>
<evidence type="ECO:0000259" key="1">
    <source>
        <dbReference type="PROSITE" id="PS50112"/>
    </source>
</evidence>
<dbReference type="SMART" id="SM00267">
    <property type="entry name" value="GGDEF"/>
    <property type="match status" value="1"/>
</dbReference>
<dbReference type="Gene3D" id="3.30.70.270">
    <property type="match status" value="1"/>
</dbReference>
<dbReference type="Gene3D" id="3.30.450.40">
    <property type="match status" value="1"/>
</dbReference>
<dbReference type="InterPro" id="IPR001633">
    <property type="entry name" value="EAL_dom"/>
</dbReference>
<dbReference type="InterPro" id="IPR035965">
    <property type="entry name" value="PAS-like_dom_sf"/>
</dbReference>
<keyword evidence="6" id="KW-1185">Reference proteome</keyword>
<dbReference type="OrthoDB" id="9762141at2"/>
<dbReference type="InterPro" id="IPR000014">
    <property type="entry name" value="PAS"/>
</dbReference>